<keyword evidence="1" id="KW-0695">RNA-directed DNA polymerase</keyword>
<evidence type="ECO:0000313" key="1">
    <source>
        <dbReference type="EMBL" id="GBP59081.1"/>
    </source>
</evidence>
<keyword evidence="2" id="KW-1185">Reference proteome</keyword>
<dbReference type="PANTHER" id="PTHR33332">
    <property type="entry name" value="REVERSE TRANSCRIPTASE DOMAIN-CONTAINING PROTEIN"/>
    <property type="match status" value="1"/>
</dbReference>
<sequence length="164" mass="18687">MLNKQFGFTRGHSTIDAGVELVQHVFGAWEDSRDAISIFCDLSKAFDCVHHETLIGKLRHYGVTGRALDLLKSYLSNRVQRVDVNVRNKELEFVNSTVFLGITLDDRLQWGPHINQIPEPRALSTYLCFNITYRSILAGVGTHAPRIEMFTGHAPFLYSVQKYF</sequence>
<evidence type="ECO:0000313" key="2">
    <source>
        <dbReference type="Proteomes" id="UP000299102"/>
    </source>
</evidence>
<gene>
    <name evidence="1" type="primary">RTase</name>
    <name evidence="1" type="ORF">EVAR_48056_1</name>
</gene>
<organism evidence="1 2">
    <name type="scientific">Eumeta variegata</name>
    <name type="common">Bagworm moth</name>
    <name type="synonym">Eumeta japonica</name>
    <dbReference type="NCBI Taxonomy" id="151549"/>
    <lineage>
        <taxon>Eukaryota</taxon>
        <taxon>Metazoa</taxon>
        <taxon>Ecdysozoa</taxon>
        <taxon>Arthropoda</taxon>
        <taxon>Hexapoda</taxon>
        <taxon>Insecta</taxon>
        <taxon>Pterygota</taxon>
        <taxon>Neoptera</taxon>
        <taxon>Endopterygota</taxon>
        <taxon>Lepidoptera</taxon>
        <taxon>Glossata</taxon>
        <taxon>Ditrysia</taxon>
        <taxon>Tineoidea</taxon>
        <taxon>Psychidae</taxon>
        <taxon>Oiketicinae</taxon>
        <taxon>Eumeta</taxon>
    </lineage>
</organism>
<accession>A0A4C1X5N3</accession>
<dbReference type="STRING" id="151549.A0A4C1X5N3"/>
<keyword evidence="1" id="KW-0548">Nucleotidyltransferase</keyword>
<comment type="caution">
    <text evidence="1">The sequence shown here is derived from an EMBL/GenBank/DDBJ whole genome shotgun (WGS) entry which is preliminary data.</text>
</comment>
<name>A0A4C1X5N3_EUMVA</name>
<dbReference type="EMBL" id="BGZK01000752">
    <property type="protein sequence ID" value="GBP59081.1"/>
    <property type="molecule type" value="Genomic_DNA"/>
</dbReference>
<dbReference type="Proteomes" id="UP000299102">
    <property type="component" value="Unassembled WGS sequence"/>
</dbReference>
<dbReference type="AlphaFoldDB" id="A0A4C1X5N3"/>
<dbReference type="OrthoDB" id="414730at2759"/>
<keyword evidence="1" id="KW-0808">Transferase</keyword>
<dbReference type="GO" id="GO:0003964">
    <property type="term" value="F:RNA-directed DNA polymerase activity"/>
    <property type="evidence" value="ECO:0007669"/>
    <property type="project" value="UniProtKB-KW"/>
</dbReference>
<protein>
    <submittedName>
        <fullName evidence="1">Probable RNA-directed DNA polymerase from transposon BS</fullName>
    </submittedName>
</protein>
<reference evidence="1 2" key="1">
    <citation type="journal article" date="2019" name="Commun. Biol.">
        <title>The bagworm genome reveals a unique fibroin gene that provides high tensile strength.</title>
        <authorList>
            <person name="Kono N."/>
            <person name="Nakamura H."/>
            <person name="Ohtoshi R."/>
            <person name="Tomita M."/>
            <person name="Numata K."/>
            <person name="Arakawa K."/>
        </authorList>
    </citation>
    <scope>NUCLEOTIDE SEQUENCE [LARGE SCALE GENOMIC DNA]</scope>
</reference>
<proteinExistence type="predicted"/>